<keyword evidence="2" id="KW-1185">Reference proteome</keyword>
<sequence>MPWIWRAEFLGAFDDADRALLDAGWHLVQVDVPDRYGDPVSMAAWWSAYRTLVDEFGFHPRPGLIALSRGGLYAIAWASDHPECVSAIYLDNAVCDLRSWPGGRPHGYGRGTGAPEQWQEMLNVFGFGPDDSDALAAASPISKLAPLATARIPLLVVYGDSDQVVPAEENSEVLVSRYAALGGPSTSIIRPGADHHPHSIDDAHGGPTVVSEFFESARRNHTS</sequence>
<proteinExistence type="predicted"/>
<evidence type="ECO:0000313" key="1">
    <source>
        <dbReference type="EMBL" id="MBP2356120.1"/>
    </source>
</evidence>
<comment type="caution">
    <text evidence="1">The sequence shown here is derived from an EMBL/GenBank/DDBJ whole genome shotgun (WGS) entry which is preliminary data.</text>
</comment>
<accession>A0ABS4UWU1</accession>
<gene>
    <name evidence="1" type="ORF">JOF29_007230</name>
</gene>
<dbReference type="Proteomes" id="UP000755585">
    <property type="component" value="Unassembled WGS sequence"/>
</dbReference>
<evidence type="ECO:0000313" key="2">
    <source>
        <dbReference type="Proteomes" id="UP000755585"/>
    </source>
</evidence>
<dbReference type="EMBL" id="JAGINT010000002">
    <property type="protein sequence ID" value="MBP2356120.1"/>
    <property type="molecule type" value="Genomic_DNA"/>
</dbReference>
<dbReference type="InterPro" id="IPR029058">
    <property type="entry name" value="AB_hydrolase_fold"/>
</dbReference>
<reference evidence="1 2" key="1">
    <citation type="submission" date="2021-03" db="EMBL/GenBank/DDBJ databases">
        <title>Sequencing the genomes of 1000 actinobacteria strains.</title>
        <authorList>
            <person name="Klenk H.-P."/>
        </authorList>
    </citation>
    <scope>NUCLEOTIDE SEQUENCE [LARGE SCALE GENOMIC DNA]</scope>
    <source>
        <strain evidence="1 2">DSM 18824</strain>
    </source>
</reference>
<organism evidence="1 2">
    <name type="scientific">Kribbella aluminosa</name>
    <dbReference type="NCBI Taxonomy" id="416017"/>
    <lineage>
        <taxon>Bacteria</taxon>
        <taxon>Bacillati</taxon>
        <taxon>Actinomycetota</taxon>
        <taxon>Actinomycetes</taxon>
        <taxon>Propionibacteriales</taxon>
        <taxon>Kribbellaceae</taxon>
        <taxon>Kribbella</taxon>
    </lineage>
</organism>
<dbReference type="SUPFAM" id="SSF53474">
    <property type="entry name" value="alpha/beta-Hydrolases"/>
    <property type="match status" value="1"/>
</dbReference>
<dbReference type="RefSeq" id="WP_209698684.1">
    <property type="nucleotide sequence ID" value="NZ_BAAAVU010000023.1"/>
</dbReference>
<protein>
    <submittedName>
        <fullName evidence="1">Pimeloyl-ACP methyl ester carboxylesterase</fullName>
    </submittedName>
</protein>
<name>A0ABS4UWU1_9ACTN</name>
<dbReference type="Gene3D" id="3.40.50.1820">
    <property type="entry name" value="alpha/beta hydrolase"/>
    <property type="match status" value="1"/>
</dbReference>